<dbReference type="OrthoDB" id="10261550at2759"/>
<evidence type="ECO:0000256" key="1">
    <source>
        <dbReference type="ARBA" id="ARBA00001593"/>
    </source>
</evidence>
<dbReference type="PANTHER" id="PTHR45627">
    <property type="entry name" value="ADENYLATE CYCLASE TYPE 1"/>
    <property type="match status" value="1"/>
</dbReference>
<keyword evidence="6 16" id="KW-0812">Transmembrane</keyword>
<keyword evidence="9" id="KW-0067">ATP-binding</keyword>
<dbReference type="GO" id="GO:0046872">
    <property type="term" value="F:metal ion binding"/>
    <property type="evidence" value="ECO:0007669"/>
    <property type="project" value="UniProtKB-KW"/>
</dbReference>
<dbReference type="Pfam" id="PF00211">
    <property type="entry name" value="Guanylate_cyc"/>
    <property type="match status" value="1"/>
</dbReference>
<evidence type="ECO:0000256" key="12">
    <source>
        <dbReference type="ARBA" id="ARBA00022998"/>
    </source>
</evidence>
<dbReference type="GO" id="GO:0035556">
    <property type="term" value="P:intracellular signal transduction"/>
    <property type="evidence" value="ECO:0007669"/>
    <property type="project" value="InterPro"/>
</dbReference>
<dbReference type="Gene3D" id="3.30.70.1230">
    <property type="entry name" value="Nucleotide cyclase"/>
    <property type="match status" value="1"/>
</dbReference>
<evidence type="ECO:0000313" key="18">
    <source>
        <dbReference type="EMBL" id="TNN59922.1"/>
    </source>
</evidence>
<evidence type="ECO:0000256" key="15">
    <source>
        <dbReference type="RuleBase" id="RU000405"/>
    </source>
</evidence>
<dbReference type="PANTHER" id="PTHR45627:SF22">
    <property type="entry name" value="ADENYLATE CYCLASE"/>
    <property type="match status" value="1"/>
</dbReference>
<evidence type="ECO:0000259" key="17">
    <source>
        <dbReference type="PROSITE" id="PS50125"/>
    </source>
</evidence>
<evidence type="ECO:0000256" key="4">
    <source>
        <dbReference type="ARBA" id="ARBA00004141"/>
    </source>
</evidence>
<keyword evidence="13 16" id="KW-0472">Membrane</keyword>
<keyword evidence="19" id="KW-1185">Reference proteome</keyword>
<evidence type="ECO:0000256" key="11">
    <source>
        <dbReference type="ARBA" id="ARBA00022989"/>
    </source>
</evidence>
<comment type="subcellular location">
    <subcellularLocation>
        <location evidence="4">Membrane</location>
        <topology evidence="4">Multi-pass membrane protein</topology>
    </subcellularLocation>
</comment>
<evidence type="ECO:0000256" key="10">
    <source>
        <dbReference type="ARBA" id="ARBA00022842"/>
    </source>
</evidence>
<comment type="similarity">
    <text evidence="15">Belongs to the adenylyl cyclase class-4/guanylyl cyclase family.</text>
</comment>
<dbReference type="GO" id="GO:0005524">
    <property type="term" value="F:ATP binding"/>
    <property type="evidence" value="ECO:0007669"/>
    <property type="project" value="UniProtKB-KW"/>
</dbReference>
<evidence type="ECO:0000313" key="19">
    <source>
        <dbReference type="Proteomes" id="UP000314294"/>
    </source>
</evidence>
<feature type="transmembrane region" description="Helical" evidence="16">
    <location>
        <begin position="208"/>
        <end position="229"/>
    </location>
</feature>
<dbReference type="EMBL" id="SRLO01000345">
    <property type="protein sequence ID" value="TNN59922.1"/>
    <property type="molecule type" value="Genomic_DNA"/>
</dbReference>
<dbReference type="SUPFAM" id="SSF55073">
    <property type="entry name" value="Nucleotide cyclase"/>
    <property type="match status" value="1"/>
</dbReference>
<comment type="caution">
    <text evidence="18">The sequence shown here is derived from an EMBL/GenBank/DDBJ whole genome shotgun (WGS) entry which is preliminary data.</text>
</comment>
<dbReference type="PROSITE" id="PS00452">
    <property type="entry name" value="GUANYLATE_CYCLASE_1"/>
    <property type="match status" value="1"/>
</dbReference>
<dbReference type="InterPro" id="IPR018297">
    <property type="entry name" value="A/G_cyclase_CS"/>
</dbReference>
<organism evidence="18 19">
    <name type="scientific">Liparis tanakae</name>
    <name type="common">Tanaka's snailfish</name>
    <dbReference type="NCBI Taxonomy" id="230148"/>
    <lineage>
        <taxon>Eukaryota</taxon>
        <taxon>Metazoa</taxon>
        <taxon>Chordata</taxon>
        <taxon>Craniata</taxon>
        <taxon>Vertebrata</taxon>
        <taxon>Euteleostomi</taxon>
        <taxon>Actinopterygii</taxon>
        <taxon>Neopterygii</taxon>
        <taxon>Teleostei</taxon>
        <taxon>Neoteleostei</taxon>
        <taxon>Acanthomorphata</taxon>
        <taxon>Eupercaria</taxon>
        <taxon>Perciformes</taxon>
        <taxon>Cottioidei</taxon>
        <taxon>Cottales</taxon>
        <taxon>Liparidae</taxon>
        <taxon>Liparis</taxon>
    </lineage>
</organism>
<accession>A0A4Z2H4T2</accession>
<proteinExistence type="inferred from homology"/>
<evidence type="ECO:0000256" key="16">
    <source>
        <dbReference type="SAM" id="Phobius"/>
    </source>
</evidence>
<evidence type="ECO:0000256" key="9">
    <source>
        <dbReference type="ARBA" id="ARBA00022840"/>
    </source>
</evidence>
<dbReference type="AlphaFoldDB" id="A0A4Z2H4T2"/>
<dbReference type="GO" id="GO:0006171">
    <property type="term" value="P:cAMP biosynthetic process"/>
    <property type="evidence" value="ECO:0007669"/>
    <property type="project" value="UniProtKB-KW"/>
</dbReference>
<sequence>MHHWESVPSRKLVTARPEVLGSIVLGINVGPVVAGVIGARRPQYDIWGNTVNVASRMDSTGVQGKIQVTEDVHRLMADYYDFVCRGQVSVKGKGQMLTYFLEGRRKGSRLSQVQHQSSSAERRSSAFTHGSVCTRLSPAPAVTTYATSRSPSLSTAKPTTSTSTIRYLPTVAMATTSVYDLRCLFKKTWIIRLRKSCERESRRKRTTLLRISVIVPAHITFLAADFSALGEDTGYPDHATGVSWDQIHTVTHVDQSSHLHHYICST</sequence>
<keyword evidence="14 15" id="KW-0456">Lyase</keyword>
<evidence type="ECO:0000256" key="5">
    <source>
        <dbReference type="ARBA" id="ARBA00012201"/>
    </source>
</evidence>
<evidence type="ECO:0000256" key="2">
    <source>
        <dbReference type="ARBA" id="ARBA00001936"/>
    </source>
</evidence>
<comment type="catalytic activity">
    <reaction evidence="1">
        <text>ATP = 3',5'-cyclic AMP + diphosphate</text>
        <dbReference type="Rhea" id="RHEA:15389"/>
        <dbReference type="ChEBI" id="CHEBI:30616"/>
        <dbReference type="ChEBI" id="CHEBI:33019"/>
        <dbReference type="ChEBI" id="CHEBI:58165"/>
        <dbReference type="EC" id="4.6.1.1"/>
    </reaction>
</comment>
<evidence type="ECO:0000256" key="13">
    <source>
        <dbReference type="ARBA" id="ARBA00023136"/>
    </source>
</evidence>
<dbReference type="GO" id="GO:0005886">
    <property type="term" value="C:plasma membrane"/>
    <property type="evidence" value="ECO:0007669"/>
    <property type="project" value="TreeGrafter"/>
</dbReference>
<keyword evidence="12" id="KW-0115">cAMP biosynthesis</keyword>
<keyword evidence="11 16" id="KW-1133">Transmembrane helix</keyword>
<gene>
    <name evidence="18" type="primary">ADCY1_1</name>
    <name evidence="18" type="ORF">EYF80_029888</name>
</gene>
<comment type="cofactor">
    <cofactor evidence="2">
        <name>Mn(2+)</name>
        <dbReference type="ChEBI" id="CHEBI:29035"/>
    </cofactor>
</comment>
<reference evidence="18 19" key="1">
    <citation type="submission" date="2019-03" db="EMBL/GenBank/DDBJ databases">
        <title>First draft genome of Liparis tanakae, snailfish: a comprehensive survey of snailfish specific genes.</title>
        <authorList>
            <person name="Kim W."/>
            <person name="Song I."/>
            <person name="Jeong J.-H."/>
            <person name="Kim D."/>
            <person name="Kim S."/>
            <person name="Ryu S."/>
            <person name="Song J.Y."/>
            <person name="Lee S.K."/>
        </authorList>
    </citation>
    <scope>NUCLEOTIDE SEQUENCE [LARGE SCALE GENOMIC DNA]</scope>
    <source>
        <tissue evidence="18">Muscle</tissue>
    </source>
</reference>
<feature type="transmembrane region" description="Helical" evidence="16">
    <location>
        <begin position="20"/>
        <end position="39"/>
    </location>
</feature>
<evidence type="ECO:0000256" key="14">
    <source>
        <dbReference type="ARBA" id="ARBA00023239"/>
    </source>
</evidence>
<feature type="domain" description="Guanylate cyclase" evidence="17">
    <location>
        <begin position="22"/>
        <end position="58"/>
    </location>
</feature>
<name>A0A4Z2H4T2_9TELE</name>
<dbReference type="InterPro" id="IPR029787">
    <property type="entry name" value="Nucleotide_cyclase"/>
</dbReference>
<dbReference type="PROSITE" id="PS50125">
    <property type="entry name" value="GUANYLATE_CYCLASE_2"/>
    <property type="match status" value="1"/>
</dbReference>
<comment type="cofactor">
    <cofactor evidence="3">
        <name>Mg(2+)</name>
        <dbReference type="ChEBI" id="CHEBI:18420"/>
    </cofactor>
</comment>
<dbReference type="EC" id="4.6.1.1" evidence="5"/>
<evidence type="ECO:0000256" key="7">
    <source>
        <dbReference type="ARBA" id="ARBA00022723"/>
    </source>
</evidence>
<dbReference type="InterPro" id="IPR001054">
    <property type="entry name" value="A/G_cyclase"/>
</dbReference>
<evidence type="ECO:0000256" key="3">
    <source>
        <dbReference type="ARBA" id="ARBA00001946"/>
    </source>
</evidence>
<dbReference type="GO" id="GO:0007189">
    <property type="term" value="P:adenylate cyclase-activating G protein-coupled receptor signaling pathway"/>
    <property type="evidence" value="ECO:0007669"/>
    <property type="project" value="TreeGrafter"/>
</dbReference>
<keyword evidence="10" id="KW-0460">Magnesium</keyword>
<evidence type="ECO:0000256" key="6">
    <source>
        <dbReference type="ARBA" id="ARBA00022692"/>
    </source>
</evidence>
<protein>
    <recommendedName>
        <fullName evidence="5">adenylate cyclase</fullName>
        <ecNumber evidence="5">4.6.1.1</ecNumber>
    </recommendedName>
</protein>
<dbReference type="GO" id="GO:0004016">
    <property type="term" value="F:adenylate cyclase activity"/>
    <property type="evidence" value="ECO:0007669"/>
    <property type="project" value="UniProtKB-EC"/>
</dbReference>
<dbReference type="CDD" id="cd07302">
    <property type="entry name" value="CHD"/>
    <property type="match status" value="1"/>
</dbReference>
<keyword evidence="8" id="KW-0547">Nucleotide-binding</keyword>
<dbReference type="Proteomes" id="UP000314294">
    <property type="component" value="Unassembled WGS sequence"/>
</dbReference>
<keyword evidence="7" id="KW-0479">Metal-binding</keyword>
<evidence type="ECO:0000256" key="8">
    <source>
        <dbReference type="ARBA" id="ARBA00022741"/>
    </source>
</evidence>